<accession>A0AC61RJW6</accession>
<dbReference type="EMBL" id="SRYB01000003">
    <property type="protein sequence ID" value="TGY80291.1"/>
    <property type="molecule type" value="Genomic_DNA"/>
</dbReference>
<keyword evidence="2" id="KW-1185">Reference proteome</keyword>
<evidence type="ECO:0000313" key="2">
    <source>
        <dbReference type="Proteomes" id="UP000306319"/>
    </source>
</evidence>
<organism evidence="1 2">
    <name type="scientific">Lepagella muris</name>
    <dbReference type="NCBI Taxonomy" id="3032870"/>
    <lineage>
        <taxon>Bacteria</taxon>
        <taxon>Pseudomonadati</taxon>
        <taxon>Bacteroidota</taxon>
        <taxon>Bacteroidia</taxon>
        <taxon>Bacteroidales</taxon>
        <taxon>Muribaculaceae</taxon>
        <taxon>Lepagella</taxon>
    </lineage>
</organism>
<dbReference type="Proteomes" id="UP000306319">
    <property type="component" value="Unassembled WGS sequence"/>
</dbReference>
<comment type="caution">
    <text evidence="1">The sequence shown here is derived from an EMBL/GenBank/DDBJ whole genome shotgun (WGS) entry which is preliminary data.</text>
</comment>
<gene>
    <name evidence="1" type="ORF">E5331_03375</name>
</gene>
<reference evidence="1" key="1">
    <citation type="submission" date="2019-04" db="EMBL/GenBank/DDBJ databases">
        <title>Microbes associate with the intestines of laboratory mice.</title>
        <authorList>
            <person name="Navarre W."/>
            <person name="Wong E."/>
            <person name="Huang K."/>
            <person name="Tropini C."/>
            <person name="Ng K."/>
            <person name="Yu B."/>
        </authorList>
    </citation>
    <scope>NUCLEOTIDE SEQUENCE</scope>
    <source>
        <strain evidence="1">NM04_E33</strain>
    </source>
</reference>
<protein>
    <submittedName>
        <fullName evidence="1">Sigma-70 family RNA polymerase sigma factor</fullName>
    </submittedName>
</protein>
<proteinExistence type="predicted"/>
<sequence length="542" mass="61490">MTKNFLIHLMQPFRNFGIKYNMSESMNTAQLVKRCQAGDRDAFGQLYSLYAPNMLKVIEAIVHNNDTAQDVLQDGFIIAYSSIASLNKSERFESWLTTIMRNLSLQLLRDEANHISVPMSDTSFNDLSENDAADGYISWDVLSKIIYKLPEGYGEVFRLAVLDGLSHKEIGEMLGIAPHSSSSQLHHAKAMLRKLITEYRTGIDIFSLVIVVLTILYVWLGIDRHPSADPKNLITKETDKDNNHIPSTQEIVEKLSEDTIPQTSILKQIIEATQPEAKDNITSVILPDDSTAIVLPKDSVDTYTVLNLRKHIFDNSGLLADNNISKQSHRDGWSISMSYTGDMGQNESNRYMIPSDIHPDLPSEDPDMIEVREQSRHYMPVVIGLSLNKSLSSRWSLETGMRYSFLRSDFLLESEIKTSETIQRIHYIGIPLKFNYRIFGNPHFSLYGQGGAALDIPVRATQSVTKFEQGWNKPMTESLNVSAPMQWSVEGGLGLQYHFTPSFSIYAEPSLRYYFNPGTEIRTIRQDKPFEFTIPIGLRLTW</sequence>
<name>A0AC61RJW6_9BACT</name>
<evidence type="ECO:0000313" key="1">
    <source>
        <dbReference type="EMBL" id="TGY80291.1"/>
    </source>
</evidence>